<dbReference type="PANTHER" id="PTHR43567:SF1">
    <property type="entry name" value="FLAVOREDOXIN"/>
    <property type="match status" value="1"/>
</dbReference>
<protein>
    <submittedName>
        <fullName evidence="5">Flavin reductase (DIM6/NTAB) family NADH-FMN oxidoreductase RutF</fullName>
    </submittedName>
</protein>
<evidence type="ECO:0000313" key="5">
    <source>
        <dbReference type="EMBL" id="MDR6866043.1"/>
    </source>
</evidence>
<evidence type="ECO:0000256" key="1">
    <source>
        <dbReference type="ARBA" id="ARBA00001917"/>
    </source>
</evidence>
<organism evidence="5 6">
    <name type="scientific">Microbacterium resistens</name>
    <dbReference type="NCBI Taxonomy" id="156977"/>
    <lineage>
        <taxon>Bacteria</taxon>
        <taxon>Bacillati</taxon>
        <taxon>Actinomycetota</taxon>
        <taxon>Actinomycetes</taxon>
        <taxon>Micrococcales</taxon>
        <taxon>Microbacteriaceae</taxon>
        <taxon>Microbacterium</taxon>
    </lineage>
</organism>
<dbReference type="PANTHER" id="PTHR43567">
    <property type="entry name" value="FLAVOREDOXIN-RELATED-RELATED"/>
    <property type="match status" value="1"/>
</dbReference>
<keyword evidence="6" id="KW-1185">Reference proteome</keyword>
<dbReference type="Proteomes" id="UP001259347">
    <property type="component" value="Unassembled WGS sequence"/>
</dbReference>
<evidence type="ECO:0000313" key="6">
    <source>
        <dbReference type="Proteomes" id="UP001259347"/>
    </source>
</evidence>
<dbReference type="Pfam" id="PF01613">
    <property type="entry name" value="Flavin_Reduct"/>
    <property type="match status" value="1"/>
</dbReference>
<comment type="cofactor">
    <cofactor evidence="1">
        <name>FMN</name>
        <dbReference type="ChEBI" id="CHEBI:58210"/>
    </cofactor>
</comment>
<reference evidence="5 6" key="1">
    <citation type="submission" date="2023-07" db="EMBL/GenBank/DDBJ databases">
        <title>Sorghum-associated microbial communities from plants grown in Nebraska, USA.</title>
        <authorList>
            <person name="Schachtman D."/>
        </authorList>
    </citation>
    <scope>NUCLEOTIDE SEQUENCE [LARGE SCALE GENOMIC DNA]</scope>
    <source>
        <strain evidence="5 6">2980</strain>
    </source>
</reference>
<evidence type="ECO:0000259" key="4">
    <source>
        <dbReference type="Pfam" id="PF01613"/>
    </source>
</evidence>
<dbReference type="InterPro" id="IPR002563">
    <property type="entry name" value="Flavin_Rdtase-like_dom"/>
</dbReference>
<evidence type="ECO:0000256" key="2">
    <source>
        <dbReference type="ARBA" id="ARBA00022630"/>
    </source>
</evidence>
<dbReference type="SUPFAM" id="SSF50475">
    <property type="entry name" value="FMN-binding split barrel"/>
    <property type="match status" value="1"/>
</dbReference>
<proteinExistence type="inferred from homology"/>
<accession>A0ABU1S9U8</accession>
<sequence length="208" mass="22817">MHITQETALPVLYFGTPVVLLTTVNPDGTSNISPLSSAWALDDRYLLGLGTDGQAYANLQRLPELVINLPSAQLVAAVEAIAPTTGRSPVPAHKTPHYRHIADKWTLGSLTAVESRDVTPPRIMECPAQMEARVVQCVPIAGGAAVAVEAEVLRVHVHETILDPARPHRIDTDRWQPLYYTFRRYFAQGEHLGANFREPLLDSSTVNP</sequence>
<dbReference type="InterPro" id="IPR012349">
    <property type="entry name" value="Split_barrel_FMN-bd"/>
</dbReference>
<name>A0ABU1S9U8_9MICO</name>
<gene>
    <name evidence="5" type="ORF">J2Y69_000628</name>
</gene>
<dbReference type="Gene3D" id="2.30.110.10">
    <property type="entry name" value="Electron Transport, Fmn-binding Protein, Chain A"/>
    <property type="match status" value="1"/>
</dbReference>
<comment type="similarity">
    <text evidence="3">Belongs to the flavoredoxin family.</text>
</comment>
<dbReference type="EMBL" id="JAVDUM010000002">
    <property type="protein sequence ID" value="MDR6866043.1"/>
    <property type="molecule type" value="Genomic_DNA"/>
</dbReference>
<dbReference type="InterPro" id="IPR052174">
    <property type="entry name" value="Flavoredoxin"/>
</dbReference>
<dbReference type="RefSeq" id="WP_310017444.1">
    <property type="nucleotide sequence ID" value="NZ_JAVDUM010000002.1"/>
</dbReference>
<comment type="caution">
    <text evidence="5">The sequence shown here is derived from an EMBL/GenBank/DDBJ whole genome shotgun (WGS) entry which is preliminary data.</text>
</comment>
<keyword evidence="2" id="KW-0285">Flavoprotein</keyword>
<feature type="domain" description="Flavin reductase like" evidence="4">
    <location>
        <begin position="14"/>
        <end position="186"/>
    </location>
</feature>
<evidence type="ECO:0000256" key="3">
    <source>
        <dbReference type="ARBA" id="ARBA00038054"/>
    </source>
</evidence>